<keyword evidence="2" id="KW-0547">Nucleotide-binding</keyword>
<dbReference type="GO" id="GO:0008986">
    <property type="term" value="F:pyruvate, water dikinase activity"/>
    <property type="evidence" value="ECO:0007669"/>
    <property type="project" value="InterPro"/>
</dbReference>
<dbReference type="Proteomes" id="UP000176406">
    <property type="component" value="Unassembled WGS sequence"/>
</dbReference>
<dbReference type="GO" id="GO:0005524">
    <property type="term" value="F:ATP binding"/>
    <property type="evidence" value="ECO:0007669"/>
    <property type="project" value="UniProtKB-KW"/>
</dbReference>
<evidence type="ECO:0000256" key="3">
    <source>
        <dbReference type="ARBA" id="ARBA00022840"/>
    </source>
</evidence>
<name>A0A1G2EE25_9BACT</name>
<comment type="similarity">
    <text evidence="1">Belongs to the PEP-utilizing enzyme family.</text>
</comment>
<comment type="caution">
    <text evidence="5">The sequence shown here is derived from an EMBL/GenBank/DDBJ whole genome shotgun (WGS) entry which is preliminary data.</text>
</comment>
<dbReference type="EMBL" id="MHMG01000003">
    <property type="protein sequence ID" value="OGZ24057.1"/>
    <property type="molecule type" value="Genomic_DNA"/>
</dbReference>
<protein>
    <recommendedName>
        <fullName evidence="4">PEP-utilising enzyme mobile domain-containing protein</fullName>
    </recommendedName>
</protein>
<dbReference type="Gene3D" id="3.50.30.10">
    <property type="entry name" value="Phosphohistidine domain"/>
    <property type="match status" value="1"/>
</dbReference>
<evidence type="ECO:0000256" key="1">
    <source>
        <dbReference type="ARBA" id="ARBA00007837"/>
    </source>
</evidence>
<dbReference type="AlphaFoldDB" id="A0A1G2EE25"/>
<feature type="domain" description="PEP-utilising enzyme mobile" evidence="4">
    <location>
        <begin position="37"/>
        <end position="110"/>
    </location>
</feature>
<dbReference type="Pfam" id="PF00391">
    <property type="entry name" value="PEP-utilizers"/>
    <property type="match status" value="1"/>
</dbReference>
<organism evidence="5 6">
    <name type="scientific">Candidatus Nealsonbacteria bacterium RIFCSPLOWO2_01_FULL_41_9</name>
    <dbReference type="NCBI Taxonomy" id="1801671"/>
    <lineage>
        <taxon>Bacteria</taxon>
        <taxon>Candidatus Nealsoniibacteriota</taxon>
    </lineage>
</organism>
<evidence type="ECO:0000256" key="2">
    <source>
        <dbReference type="ARBA" id="ARBA00022741"/>
    </source>
</evidence>
<evidence type="ECO:0000313" key="6">
    <source>
        <dbReference type="Proteomes" id="UP000176406"/>
    </source>
</evidence>
<accession>A0A1G2EE25</accession>
<dbReference type="SUPFAM" id="SSF52009">
    <property type="entry name" value="Phosphohistidine domain"/>
    <property type="match status" value="1"/>
</dbReference>
<dbReference type="InterPro" id="IPR036637">
    <property type="entry name" value="Phosphohistidine_dom_sf"/>
</dbReference>
<evidence type="ECO:0000313" key="5">
    <source>
        <dbReference type="EMBL" id="OGZ24057.1"/>
    </source>
</evidence>
<dbReference type="InterPro" id="IPR006319">
    <property type="entry name" value="PEP_synth"/>
</dbReference>
<dbReference type="PANTHER" id="PTHR43030:SF1">
    <property type="entry name" value="PHOSPHOENOLPYRUVATE SYNTHASE"/>
    <property type="match status" value="1"/>
</dbReference>
<proteinExistence type="inferred from homology"/>
<reference evidence="5 6" key="1">
    <citation type="journal article" date="2016" name="Nat. Commun.">
        <title>Thousands of microbial genomes shed light on interconnected biogeochemical processes in an aquifer system.</title>
        <authorList>
            <person name="Anantharaman K."/>
            <person name="Brown C.T."/>
            <person name="Hug L.A."/>
            <person name="Sharon I."/>
            <person name="Castelle C.J."/>
            <person name="Probst A.J."/>
            <person name="Thomas B.C."/>
            <person name="Singh A."/>
            <person name="Wilkins M.J."/>
            <person name="Karaoz U."/>
            <person name="Brodie E.L."/>
            <person name="Williams K.H."/>
            <person name="Hubbard S.S."/>
            <person name="Banfield J.F."/>
        </authorList>
    </citation>
    <scope>NUCLEOTIDE SEQUENCE [LARGE SCALE GENOMIC DNA]</scope>
</reference>
<dbReference type="PANTHER" id="PTHR43030">
    <property type="entry name" value="PHOSPHOENOLPYRUVATE SYNTHASE"/>
    <property type="match status" value="1"/>
</dbReference>
<keyword evidence="3" id="KW-0067">ATP-binding</keyword>
<gene>
    <name evidence="5" type="ORF">A3A08_01455</name>
</gene>
<sequence length="115" mass="12543">MNLRQKIILKGIPASPGGQIQGKVKIINSSQGLKKLKKGDILVSSFLTPDFIPFVRKNSRISGIITDKGCSTCHAAILAREFKIPYIAATVDATRRLKNNTNVVMNSDSGIIYEV</sequence>
<evidence type="ECO:0000259" key="4">
    <source>
        <dbReference type="Pfam" id="PF00391"/>
    </source>
</evidence>
<dbReference type="InterPro" id="IPR008279">
    <property type="entry name" value="PEP-util_enz_mobile_dom"/>
</dbReference>